<feature type="transmembrane region" description="Helical" evidence="2">
    <location>
        <begin position="20"/>
        <end position="42"/>
    </location>
</feature>
<protein>
    <recommendedName>
        <fullName evidence="3">THIF-type NAD/FAD binding fold domain-containing protein</fullName>
    </recommendedName>
</protein>
<dbReference type="GO" id="GO:0061504">
    <property type="term" value="P:cyclic threonylcarbamoyladenosine biosynthetic process"/>
    <property type="evidence" value="ECO:0007669"/>
    <property type="project" value="TreeGrafter"/>
</dbReference>
<dbReference type="AlphaFoldDB" id="A0A2N8UJZ1"/>
<feature type="compositionally biased region" description="Low complexity" evidence="1">
    <location>
        <begin position="412"/>
        <end position="429"/>
    </location>
</feature>
<keyword evidence="2" id="KW-0812">Transmembrane</keyword>
<feature type="region of interest" description="Disordered" evidence="1">
    <location>
        <begin position="47"/>
        <end position="143"/>
    </location>
</feature>
<keyword evidence="2" id="KW-1133">Transmembrane helix</keyword>
<dbReference type="Proteomes" id="UP000239563">
    <property type="component" value="Chromosome XVI"/>
</dbReference>
<dbReference type="CDD" id="cd00755">
    <property type="entry name" value="YgdL_like"/>
    <property type="match status" value="1"/>
</dbReference>
<dbReference type="InterPro" id="IPR000594">
    <property type="entry name" value="ThiF_NAD_FAD-bd"/>
</dbReference>
<evidence type="ECO:0000256" key="2">
    <source>
        <dbReference type="SAM" id="Phobius"/>
    </source>
</evidence>
<feature type="transmembrane region" description="Helical" evidence="2">
    <location>
        <begin position="177"/>
        <end position="195"/>
    </location>
</feature>
<feature type="compositionally biased region" description="Polar residues" evidence="1">
    <location>
        <begin position="59"/>
        <end position="69"/>
    </location>
</feature>
<organism evidence="4 5">
    <name type="scientific">Sporisorium reilianum f. sp. reilianum</name>
    <dbReference type="NCBI Taxonomy" id="72559"/>
    <lineage>
        <taxon>Eukaryota</taxon>
        <taxon>Fungi</taxon>
        <taxon>Dikarya</taxon>
        <taxon>Basidiomycota</taxon>
        <taxon>Ustilaginomycotina</taxon>
        <taxon>Ustilaginomycetes</taxon>
        <taxon>Ustilaginales</taxon>
        <taxon>Ustilaginaceae</taxon>
        <taxon>Sporisorium</taxon>
    </lineage>
</organism>
<feature type="compositionally biased region" description="Basic and acidic residues" evidence="1">
    <location>
        <begin position="341"/>
        <end position="355"/>
    </location>
</feature>
<dbReference type="GO" id="GO:0005741">
    <property type="term" value="C:mitochondrial outer membrane"/>
    <property type="evidence" value="ECO:0007669"/>
    <property type="project" value="TreeGrafter"/>
</dbReference>
<dbReference type="InterPro" id="IPR045886">
    <property type="entry name" value="ThiF/MoeB/HesA"/>
</dbReference>
<feature type="compositionally biased region" description="Low complexity" evidence="1">
    <location>
        <begin position="441"/>
        <end position="456"/>
    </location>
</feature>
<keyword evidence="2" id="KW-0472">Membrane</keyword>
<feature type="compositionally biased region" description="Basic and acidic residues" evidence="1">
    <location>
        <begin position="70"/>
        <end position="80"/>
    </location>
</feature>
<evidence type="ECO:0000256" key="1">
    <source>
        <dbReference type="SAM" id="MobiDB-lite"/>
    </source>
</evidence>
<reference evidence="4 5" key="1">
    <citation type="submission" date="2017-02" db="EMBL/GenBank/DDBJ databases">
        <authorList>
            <person name="Peterson S.W."/>
        </authorList>
    </citation>
    <scope>NUCLEOTIDE SEQUENCE [LARGE SCALE GENOMIC DNA]</scope>
    <source>
        <strain evidence="4 5">SRS1_H2-8</strain>
    </source>
</reference>
<dbReference type="InterPro" id="IPR035985">
    <property type="entry name" value="Ubiquitin-activating_enz"/>
</dbReference>
<dbReference type="EMBL" id="LT795069">
    <property type="protein sequence ID" value="SJX65247.1"/>
    <property type="molecule type" value="Genomic_DNA"/>
</dbReference>
<dbReference type="PANTHER" id="PTHR43267:SF2">
    <property type="entry name" value="TRNA THREONYLCARBAMOYLADENOSINE DEHYDRATASE 1-RELATED"/>
    <property type="match status" value="1"/>
</dbReference>
<evidence type="ECO:0000313" key="4">
    <source>
        <dbReference type="EMBL" id="SJX65247.1"/>
    </source>
</evidence>
<feature type="domain" description="THIF-type NAD/FAD binding fold" evidence="3">
    <location>
        <begin position="159"/>
        <end position="702"/>
    </location>
</feature>
<gene>
    <name evidence="4" type="ORF">SRS1_16071</name>
</gene>
<dbReference type="SUPFAM" id="SSF69572">
    <property type="entry name" value="Activating enzymes of the ubiquitin-like proteins"/>
    <property type="match status" value="1"/>
</dbReference>
<dbReference type="Gene3D" id="3.40.50.720">
    <property type="entry name" value="NAD(P)-binding Rossmann-like Domain"/>
    <property type="match status" value="1"/>
</dbReference>
<evidence type="ECO:0000259" key="3">
    <source>
        <dbReference type="Pfam" id="PF00899"/>
    </source>
</evidence>
<feature type="compositionally biased region" description="Low complexity" evidence="1">
    <location>
        <begin position="593"/>
        <end position="623"/>
    </location>
</feature>
<evidence type="ECO:0000313" key="5">
    <source>
        <dbReference type="Proteomes" id="UP000239563"/>
    </source>
</evidence>
<feature type="region of interest" description="Disordered" evidence="1">
    <location>
        <begin position="336"/>
        <end position="623"/>
    </location>
</feature>
<dbReference type="GO" id="GO:0061503">
    <property type="term" value="F:tRNA threonylcarbamoyladenosine dehydratase"/>
    <property type="evidence" value="ECO:0007669"/>
    <property type="project" value="TreeGrafter"/>
</dbReference>
<feature type="compositionally biased region" description="Polar residues" evidence="1">
    <location>
        <begin position="96"/>
        <end position="121"/>
    </location>
</feature>
<name>A0A2N8UJZ1_9BASI</name>
<accession>A0A2N8UJZ1</accession>
<feature type="compositionally biased region" description="Low complexity" evidence="1">
    <location>
        <begin position="494"/>
        <end position="504"/>
    </location>
</feature>
<feature type="compositionally biased region" description="Low complexity" evidence="1">
    <location>
        <begin position="464"/>
        <end position="483"/>
    </location>
</feature>
<dbReference type="PANTHER" id="PTHR43267">
    <property type="entry name" value="TRNA THREONYLCARBAMOYLADENOSINE DEHYDRATASE"/>
    <property type="match status" value="1"/>
</dbReference>
<feature type="compositionally biased region" description="Low complexity" evidence="1">
    <location>
        <begin position="555"/>
        <end position="571"/>
    </location>
</feature>
<dbReference type="Pfam" id="PF00899">
    <property type="entry name" value="ThiF"/>
    <property type="match status" value="1"/>
</dbReference>
<proteinExistence type="predicted"/>
<sequence>MSDSSSSSSWLSSLSTPNGRNALLLGSIAVGSSIATAAAILGTQRITRRKKRQDLSDAVTKSANTQGTDRLQRFDLDRDGASSSTDGGTPRYLSGLASNSLRPASHLRNSTSFYSSNNMPQSPAGPSRTETIGRNDVSSRKRLPSVEQWDESLIREQLSRNYSFLGEEGMTAIRNSFVIVVGAGGVGSWAALMLLRSGVSKLRLIDFDQVSLSSLNRHACATLEDVGRPKVVCCAEKFAQIAPWAKLEAWVELFRGDEAERLLGGSPTYVVDAIDNIDTKVELLRFCAERKIKVISSMGAGAKSDPSRIQISDISVTSEDPLARSVRRRLRALGLPPIPPKEVEEKAKREAEQLEKAQSQSAPRRPNNKQGGKGKKGGNKPSTLDAPSAHVDVDRTPMKASPSDELARRAADNGSSSGSSSPKAGSNGNLSGLQPRYTRNATSSPSPLASRSGSSTDLTLLNGSSSNDTALSSASSSRAVSAAMPQAPRHSRRASSVSSFGSGAYATPMTTPSDEMAALLPDEGDQDTSLRPLDDEKEGSGSLEGTQVLMDRRASQSSAAASDATAVDLAAHSAPRTQMSDKLRRRVSEVEELSPSPSSSSPALSRSASFKPTLASTPSAAEETTEFTEPTFFIPCVYSTEKSDTRLLPLDEEEFEKGNVDELAALEDFRVRILPVLGPLPAMFGLAVATFIICEIGGQKMEPLAFKGRRKLYEKLFHDLSVSESRHPVPGTQASAQDANNTGPRHYIPFSINDIAYLFEEVFRGRSIVPPFDSLSGAQLERWDSTLPLSFQNVALFSRAQAKVHEAEVLKKGRSPVEVWGADAAHMIKRRMASERRSGFFRF</sequence>
<feature type="compositionally biased region" description="Basic and acidic residues" evidence="1">
    <location>
        <begin position="579"/>
        <end position="589"/>
    </location>
</feature>
<dbReference type="GO" id="GO:0008641">
    <property type="term" value="F:ubiquitin-like modifier activating enzyme activity"/>
    <property type="evidence" value="ECO:0007669"/>
    <property type="project" value="InterPro"/>
</dbReference>